<evidence type="ECO:0000313" key="3">
    <source>
        <dbReference type="Proteomes" id="UP000694867"/>
    </source>
</evidence>
<organism evidence="3 4">
    <name type="scientific">Galendromus occidentalis</name>
    <name type="common">western predatory mite</name>
    <dbReference type="NCBI Taxonomy" id="34638"/>
    <lineage>
        <taxon>Eukaryota</taxon>
        <taxon>Metazoa</taxon>
        <taxon>Ecdysozoa</taxon>
        <taxon>Arthropoda</taxon>
        <taxon>Chelicerata</taxon>
        <taxon>Arachnida</taxon>
        <taxon>Acari</taxon>
        <taxon>Parasitiformes</taxon>
        <taxon>Mesostigmata</taxon>
        <taxon>Gamasina</taxon>
        <taxon>Phytoseioidea</taxon>
        <taxon>Phytoseiidae</taxon>
        <taxon>Typhlodrominae</taxon>
        <taxon>Galendromus</taxon>
    </lineage>
</organism>
<feature type="region of interest" description="Disordered" evidence="1">
    <location>
        <begin position="1"/>
        <end position="51"/>
    </location>
</feature>
<name>A0AAJ7SDZ7_9ACAR</name>
<evidence type="ECO:0000256" key="2">
    <source>
        <dbReference type="SAM" id="Phobius"/>
    </source>
</evidence>
<accession>A0AAJ7SDZ7</accession>
<feature type="transmembrane region" description="Helical" evidence="2">
    <location>
        <begin position="149"/>
        <end position="170"/>
    </location>
</feature>
<keyword evidence="3" id="KW-1185">Reference proteome</keyword>
<sequence>MSVDDSSSQGSGPSQSDLLPSRGEGHAVHRSCSSSNNSRRNGAVPDGGAGVRLSANELQNDTKKRATQLPVPSICRTRHSVASAPDLEAIIVTEYSVPALTKTHKGSLQPFNACHPLAILLRFRVAQVASGFCTFLLGASALLDKDTRRSLFLACIAGSLCILSTVLHIADCRRRGPKGLQYIFPSVHVTLAVILTTISVVACLASSLVHALSTDNRNVLKLAVSQCVTLTPWLLIEGVTVALRVIWARRLVS</sequence>
<feature type="transmembrane region" description="Helical" evidence="2">
    <location>
        <begin position="125"/>
        <end position="143"/>
    </location>
</feature>
<keyword evidence="2" id="KW-1133">Transmembrane helix</keyword>
<dbReference type="AlphaFoldDB" id="A0AAJ7SDZ7"/>
<gene>
    <name evidence="4" type="primary">LOC114828145</name>
</gene>
<evidence type="ECO:0000256" key="1">
    <source>
        <dbReference type="SAM" id="MobiDB-lite"/>
    </source>
</evidence>
<protein>
    <submittedName>
        <fullName evidence="4">Uncharacterized protein LOC114828145</fullName>
    </submittedName>
</protein>
<dbReference type="Proteomes" id="UP000694867">
    <property type="component" value="Unplaced"/>
</dbReference>
<dbReference type="KEGG" id="goe:114828145"/>
<feature type="transmembrane region" description="Helical" evidence="2">
    <location>
        <begin position="182"/>
        <end position="210"/>
    </location>
</feature>
<keyword evidence="2" id="KW-0472">Membrane</keyword>
<feature type="compositionally biased region" description="Low complexity" evidence="1">
    <location>
        <begin position="30"/>
        <end position="41"/>
    </location>
</feature>
<dbReference type="GeneID" id="114828145"/>
<keyword evidence="2" id="KW-0812">Transmembrane</keyword>
<reference evidence="4" key="1">
    <citation type="submission" date="2025-08" db="UniProtKB">
        <authorList>
            <consortium name="RefSeq"/>
        </authorList>
    </citation>
    <scope>IDENTIFICATION</scope>
</reference>
<dbReference type="RefSeq" id="XP_028966922.1">
    <property type="nucleotide sequence ID" value="XM_029111089.1"/>
</dbReference>
<proteinExistence type="predicted"/>
<feature type="compositionally biased region" description="Low complexity" evidence="1">
    <location>
        <begin position="1"/>
        <end position="17"/>
    </location>
</feature>
<evidence type="ECO:0000313" key="4">
    <source>
        <dbReference type="RefSeq" id="XP_028966922.1"/>
    </source>
</evidence>